<keyword evidence="1" id="KW-0694">RNA-binding</keyword>
<dbReference type="InterPro" id="IPR035979">
    <property type="entry name" value="RBD_domain_sf"/>
</dbReference>
<dbReference type="InParanoid" id="D5G828"/>
<dbReference type="OMA" id="TQEMKPR"/>
<dbReference type="AlphaFoldDB" id="D5G828"/>
<evidence type="ECO:0000256" key="2">
    <source>
        <dbReference type="SAM" id="MobiDB-lite"/>
    </source>
</evidence>
<accession>D5G828</accession>
<proteinExistence type="predicted"/>
<dbReference type="STRING" id="656061.D5G828"/>
<reference evidence="4 5" key="1">
    <citation type="journal article" date="2010" name="Nature">
        <title>Perigord black truffle genome uncovers evolutionary origins and mechanisms of symbiosis.</title>
        <authorList>
            <person name="Martin F."/>
            <person name="Kohler A."/>
            <person name="Murat C."/>
            <person name="Balestrini R."/>
            <person name="Coutinho P.M."/>
            <person name="Jaillon O."/>
            <person name="Montanini B."/>
            <person name="Morin E."/>
            <person name="Noel B."/>
            <person name="Percudani R."/>
            <person name="Porcel B."/>
            <person name="Rubini A."/>
            <person name="Amicucci A."/>
            <person name="Amselem J."/>
            <person name="Anthouard V."/>
            <person name="Arcioni S."/>
            <person name="Artiguenave F."/>
            <person name="Aury J.M."/>
            <person name="Ballario P."/>
            <person name="Bolchi A."/>
            <person name="Brenna A."/>
            <person name="Brun A."/>
            <person name="Buee M."/>
            <person name="Cantarel B."/>
            <person name="Chevalier G."/>
            <person name="Couloux A."/>
            <person name="Da Silva C."/>
            <person name="Denoeud F."/>
            <person name="Duplessis S."/>
            <person name="Ghignone S."/>
            <person name="Hilselberger B."/>
            <person name="Iotti M."/>
            <person name="Marcais B."/>
            <person name="Mello A."/>
            <person name="Miranda M."/>
            <person name="Pacioni G."/>
            <person name="Quesneville H."/>
            <person name="Riccioni C."/>
            <person name="Ruotolo R."/>
            <person name="Splivallo R."/>
            <person name="Stocchi V."/>
            <person name="Tisserant E."/>
            <person name="Viscomi A.R."/>
            <person name="Zambonelli A."/>
            <person name="Zampieri E."/>
            <person name="Henrissat B."/>
            <person name="Lebrun M.H."/>
            <person name="Paolocci F."/>
            <person name="Bonfante P."/>
            <person name="Ottonello S."/>
            <person name="Wincker P."/>
        </authorList>
    </citation>
    <scope>NUCLEOTIDE SEQUENCE [LARGE SCALE GENOMIC DNA]</scope>
    <source>
        <strain evidence="4 5">Mel28</strain>
    </source>
</reference>
<dbReference type="PANTHER" id="PTHR32343:SF10">
    <property type="entry name" value="RNA-BINDING REGION RNP-1 DOMAIN-CONTAINING PROTEIN"/>
    <property type="match status" value="1"/>
</dbReference>
<dbReference type="Gene3D" id="3.30.70.330">
    <property type="match status" value="1"/>
</dbReference>
<dbReference type="Proteomes" id="UP000006911">
    <property type="component" value="Unassembled WGS sequence"/>
</dbReference>
<dbReference type="eggNOG" id="ENOG502S19D">
    <property type="taxonomic scope" value="Eukaryota"/>
</dbReference>
<evidence type="ECO:0000313" key="4">
    <source>
        <dbReference type="EMBL" id="CAZ80671.1"/>
    </source>
</evidence>
<evidence type="ECO:0000259" key="3">
    <source>
        <dbReference type="PROSITE" id="PS50102"/>
    </source>
</evidence>
<dbReference type="SUPFAM" id="SSF54928">
    <property type="entry name" value="RNA-binding domain, RBD"/>
    <property type="match status" value="1"/>
</dbReference>
<dbReference type="InterPro" id="IPR012677">
    <property type="entry name" value="Nucleotide-bd_a/b_plait_sf"/>
</dbReference>
<sequence length="311" mass="33289">MSSTTVHVSNISHDTSQQEVRDFFSFCGKITNLVITPSSSDPNATLSATVTYEREPAAKTALLLDGTKLGSNPVHVEATHSIDELAQGHLARGDADQDHPKDIVQQEDKPKTAILAEYLSHGYVIGDSALQRGIEVDSKHGISRRFLTTLNSALQAVDSRVHAADTAKSVDTQYHVSDRALEAKNTLTTYFEKALGTSTGQKIRSFYEQGGKSLLDIHNEAKRLAELRKQQNRKSADEGPLVGPEKTTCACGGNAGVCSCEAGKCACVGCDMGQKETKGDSAQYQLGEASRDAADATKDLATGSGEKSTYH</sequence>
<organism evidence="4 5">
    <name type="scientific">Tuber melanosporum (strain Mel28)</name>
    <name type="common">Perigord black truffle</name>
    <dbReference type="NCBI Taxonomy" id="656061"/>
    <lineage>
        <taxon>Eukaryota</taxon>
        <taxon>Fungi</taxon>
        <taxon>Dikarya</taxon>
        <taxon>Ascomycota</taxon>
        <taxon>Pezizomycotina</taxon>
        <taxon>Pezizomycetes</taxon>
        <taxon>Pezizales</taxon>
        <taxon>Tuberaceae</taxon>
        <taxon>Tuber</taxon>
    </lineage>
</organism>
<dbReference type="PANTHER" id="PTHR32343">
    <property type="entry name" value="SERINE/ARGININE-RICH SPLICING FACTOR"/>
    <property type="match status" value="1"/>
</dbReference>
<dbReference type="GeneID" id="9184144"/>
<feature type="compositionally biased region" description="Basic and acidic residues" evidence="2">
    <location>
        <begin position="289"/>
        <end position="298"/>
    </location>
</feature>
<feature type="region of interest" description="Disordered" evidence="2">
    <location>
        <begin position="289"/>
        <end position="311"/>
    </location>
</feature>
<dbReference type="GO" id="GO:0003723">
    <property type="term" value="F:RNA binding"/>
    <property type="evidence" value="ECO:0007669"/>
    <property type="project" value="UniProtKB-UniRule"/>
</dbReference>
<dbReference type="RefSeq" id="XP_002836480.1">
    <property type="nucleotide sequence ID" value="XM_002836434.1"/>
</dbReference>
<evidence type="ECO:0000313" key="5">
    <source>
        <dbReference type="Proteomes" id="UP000006911"/>
    </source>
</evidence>
<dbReference type="EMBL" id="FN430039">
    <property type="protein sequence ID" value="CAZ80671.1"/>
    <property type="molecule type" value="Genomic_DNA"/>
</dbReference>
<dbReference type="HOGENOM" id="CLU_074138_0_0_1"/>
<dbReference type="Pfam" id="PF00076">
    <property type="entry name" value="RRM_1"/>
    <property type="match status" value="1"/>
</dbReference>
<dbReference type="PROSITE" id="PS50102">
    <property type="entry name" value="RRM"/>
    <property type="match status" value="1"/>
</dbReference>
<feature type="domain" description="RRM" evidence="3">
    <location>
        <begin position="4"/>
        <end position="81"/>
    </location>
</feature>
<evidence type="ECO:0000256" key="1">
    <source>
        <dbReference type="PROSITE-ProRule" id="PRU00176"/>
    </source>
</evidence>
<gene>
    <name evidence="4" type="ORF">GSTUM_00002784001</name>
</gene>
<dbReference type="SMART" id="SM00360">
    <property type="entry name" value="RRM"/>
    <property type="match status" value="1"/>
</dbReference>
<dbReference type="KEGG" id="tml:GSTUM_00002784001"/>
<dbReference type="InterPro" id="IPR000504">
    <property type="entry name" value="RRM_dom"/>
</dbReference>
<keyword evidence="5" id="KW-1185">Reference proteome</keyword>
<protein>
    <submittedName>
        <fullName evidence="4">(Perigord truffle) hypothetical protein</fullName>
    </submittedName>
</protein>
<name>D5G828_TUBMM</name>